<comment type="cofactor">
    <cofactor evidence="1">
        <name>thiamine diphosphate</name>
        <dbReference type="ChEBI" id="CHEBI:58937"/>
    </cofactor>
</comment>
<sequence>MSERTADAASQDQSDLFTGDGAAGARSKATVKGTPARQMPAFVLGEELGDLAERDERIVVLTADLASANRTVEFKARHPERFFDFGIAEKNMVTAAAGMAACGHVPFAATFASFLGILCAEQIRTDCAYPNLPVRLVAHHSGISMGFYGTSHHAVEDLAMMRTIAGLTVVCATDASMLRAILRASLDRPGAMYIRLGRGRDPEVYKAPPADFAFGRAIRLREGKDLTIIATGAEVYPALGAAEKLAGQGISARVVDMHTISPLDREEIRAAAAETGAILTVEEHNVTGGLGSAVAEVLVECERVPFRRHGIPDEFALIGPPAALYAHYRLDSDGIAGEALALLGRG</sequence>
<dbReference type="InterPro" id="IPR005475">
    <property type="entry name" value="Transketolase-like_Pyr-bd"/>
</dbReference>
<dbReference type="RefSeq" id="WP_327788682.1">
    <property type="nucleotide sequence ID" value="NZ_JARGEQ010000082.1"/>
</dbReference>
<dbReference type="SUPFAM" id="SSF52518">
    <property type="entry name" value="Thiamin diphosphate-binding fold (THDP-binding)"/>
    <property type="match status" value="1"/>
</dbReference>
<dbReference type="AlphaFoldDB" id="A0AAP3V1T5"/>
<protein>
    <submittedName>
        <fullName evidence="6">Transketolase C-terminal domain-containing protein</fullName>
    </submittedName>
</protein>
<feature type="region of interest" description="Disordered" evidence="4">
    <location>
        <begin position="1"/>
        <end position="32"/>
    </location>
</feature>
<gene>
    <name evidence="6" type="ORF">PZ740_07685</name>
</gene>
<dbReference type="InterPro" id="IPR033248">
    <property type="entry name" value="Transketolase_C"/>
</dbReference>
<dbReference type="CDD" id="cd07033">
    <property type="entry name" value="TPP_PYR_DXS_TK_like"/>
    <property type="match status" value="1"/>
</dbReference>
<evidence type="ECO:0000256" key="1">
    <source>
        <dbReference type="ARBA" id="ARBA00001964"/>
    </source>
</evidence>
<organism evidence="6 7">
    <name type="scientific">Marinimicrococcus flavescens</name>
    <dbReference type="NCBI Taxonomy" id="3031815"/>
    <lineage>
        <taxon>Bacteria</taxon>
        <taxon>Pseudomonadati</taxon>
        <taxon>Pseudomonadota</taxon>
        <taxon>Alphaproteobacteria</taxon>
        <taxon>Geminicoccales</taxon>
        <taxon>Geminicoccaceae</taxon>
        <taxon>Marinimicrococcus</taxon>
    </lineage>
</organism>
<evidence type="ECO:0000313" key="6">
    <source>
        <dbReference type="EMBL" id="MDF1586265.1"/>
    </source>
</evidence>
<dbReference type="FunFam" id="3.40.50.970:FF:000129">
    <property type="entry name" value="Transketolase"/>
    <property type="match status" value="1"/>
</dbReference>
<evidence type="ECO:0000259" key="5">
    <source>
        <dbReference type="SMART" id="SM00861"/>
    </source>
</evidence>
<dbReference type="Proteomes" id="UP001301140">
    <property type="component" value="Unassembled WGS sequence"/>
</dbReference>
<accession>A0AAP3V1T5</accession>
<proteinExistence type="inferred from homology"/>
<feature type="domain" description="Transketolase-like pyrimidine-binding" evidence="5">
    <location>
        <begin position="38"/>
        <end position="203"/>
    </location>
</feature>
<evidence type="ECO:0000256" key="3">
    <source>
        <dbReference type="ARBA" id="ARBA00023052"/>
    </source>
</evidence>
<dbReference type="EMBL" id="JARGEQ010000082">
    <property type="protein sequence ID" value="MDF1586265.1"/>
    <property type="molecule type" value="Genomic_DNA"/>
</dbReference>
<keyword evidence="3" id="KW-0786">Thiamine pyrophosphate</keyword>
<dbReference type="InterPro" id="IPR009014">
    <property type="entry name" value="Transketo_C/PFOR_II"/>
</dbReference>
<dbReference type="Gene3D" id="3.40.50.920">
    <property type="match status" value="1"/>
</dbReference>
<dbReference type="SUPFAM" id="SSF52922">
    <property type="entry name" value="TK C-terminal domain-like"/>
    <property type="match status" value="1"/>
</dbReference>
<evidence type="ECO:0000256" key="2">
    <source>
        <dbReference type="ARBA" id="ARBA00007131"/>
    </source>
</evidence>
<dbReference type="Pfam" id="PF02779">
    <property type="entry name" value="Transket_pyr"/>
    <property type="match status" value="1"/>
</dbReference>
<comment type="similarity">
    <text evidence="2">Belongs to the transketolase family.</text>
</comment>
<dbReference type="InterPro" id="IPR051157">
    <property type="entry name" value="PDH/Transketolase"/>
</dbReference>
<evidence type="ECO:0000313" key="7">
    <source>
        <dbReference type="Proteomes" id="UP001301140"/>
    </source>
</evidence>
<dbReference type="InterPro" id="IPR029061">
    <property type="entry name" value="THDP-binding"/>
</dbReference>
<dbReference type="Pfam" id="PF02780">
    <property type="entry name" value="Transketolase_C"/>
    <property type="match status" value="1"/>
</dbReference>
<name>A0AAP3V1T5_9PROT</name>
<evidence type="ECO:0000256" key="4">
    <source>
        <dbReference type="SAM" id="MobiDB-lite"/>
    </source>
</evidence>
<dbReference type="SMART" id="SM00861">
    <property type="entry name" value="Transket_pyr"/>
    <property type="match status" value="1"/>
</dbReference>
<dbReference type="PANTHER" id="PTHR43825:SF1">
    <property type="entry name" value="TRANSKETOLASE-LIKE PYRIMIDINE-BINDING DOMAIN-CONTAINING PROTEIN"/>
    <property type="match status" value="1"/>
</dbReference>
<comment type="caution">
    <text evidence="6">The sequence shown here is derived from an EMBL/GenBank/DDBJ whole genome shotgun (WGS) entry which is preliminary data.</text>
</comment>
<keyword evidence="7" id="KW-1185">Reference proteome</keyword>
<dbReference type="Gene3D" id="3.40.50.970">
    <property type="match status" value="1"/>
</dbReference>
<dbReference type="PANTHER" id="PTHR43825">
    <property type="entry name" value="PYRUVATE DEHYDROGENASE E1 COMPONENT"/>
    <property type="match status" value="1"/>
</dbReference>
<reference evidence="6 7" key="1">
    <citation type="submission" date="2023-03" db="EMBL/GenBank/DDBJ databases">
        <title>YIM 152171 draft genome.</title>
        <authorList>
            <person name="Yang Z."/>
        </authorList>
    </citation>
    <scope>NUCLEOTIDE SEQUENCE [LARGE SCALE GENOMIC DNA]</scope>
    <source>
        <strain evidence="6 7">YIM 152171</strain>
    </source>
</reference>